<accession>A0A7W8A394</accession>
<dbReference type="SUPFAM" id="SSF53335">
    <property type="entry name" value="S-adenosyl-L-methionine-dependent methyltransferases"/>
    <property type="match status" value="1"/>
</dbReference>
<gene>
    <name evidence="1" type="ORF">HNR40_003421</name>
</gene>
<keyword evidence="1" id="KW-0489">Methyltransferase</keyword>
<sequence length="266" mass="28978">MAFDPQTPNLARMYDYMLGGKNNFGVDRDAIDQLSKHIPEAIPIARANRAFLQRAVRALTEAGVRQFLDLGSGLPTQGNVHEIAPDARVVYVDNDPVVAAHARALLEESGRVVFLHADLLRPRELLASPEVTGFLDRTEPIAVLLVSILHFVQDADDPAGMVAVLREAVPPGSYLVLTHAVPTLGDPEAEEEAKNIYRSSSVGGAVGRTEAEILGFFGDFELVEPGLVEVTEWRPDIPRLVGEDRLPPYLRAAMGRKPGNSPSRPH</sequence>
<dbReference type="Gene3D" id="3.40.50.150">
    <property type="entry name" value="Vaccinia Virus protein VP39"/>
    <property type="match status" value="1"/>
</dbReference>
<dbReference type="Proteomes" id="UP000568380">
    <property type="component" value="Unassembled WGS sequence"/>
</dbReference>
<name>A0A7W8A394_9ACTN</name>
<keyword evidence="2" id="KW-1185">Reference proteome</keyword>
<evidence type="ECO:0000313" key="1">
    <source>
        <dbReference type="EMBL" id="MBB5077946.1"/>
    </source>
</evidence>
<dbReference type="PIRSF" id="PIRSF017393">
    <property type="entry name" value="MTase_SAV2177"/>
    <property type="match status" value="1"/>
</dbReference>
<dbReference type="CDD" id="cd02440">
    <property type="entry name" value="AdoMet_MTases"/>
    <property type="match status" value="1"/>
</dbReference>
<dbReference type="InterPro" id="IPR006764">
    <property type="entry name" value="SAM_dep_MeTrfase_SAV2177_type"/>
</dbReference>
<evidence type="ECO:0000313" key="2">
    <source>
        <dbReference type="Proteomes" id="UP000568380"/>
    </source>
</evidence>
<proteinExistence type="predicted"/>
<comment type="caution">
    <text evidence="1">The sequence shown here is derived from an EMBL/GenBank/DDBJ whole genome shotgun (WGS) entry which is preliminary data.</text>
</comment>
<dbReference type="GO" id="GO:0008168">
    <property type="term" value="F:methyltransferase activity"/>
    <property type="evidence" value="ECO:0007669"/>
    <property type="project" value="UniProtKB-KW"/>
</dbReference>
<dbReference type="InterPro" id="IPR029063">
    <property type="entry name" value="SAM-dependent_MTases_sf"/>
</dbReference>
<dbReference type="AlphaFoldDB" id="A0A7W8A394"/>
<protein>
    <submittedName>
        <fullName evidence="1">SAM-dependent methyltransferase</fullName>
    </submittedName>
</protein>
<keyword evidence="1" id="KW-0808">Transferase</keyword>
<organism evidence="1 2">
    <name type="scientific">Nonomuraea endophytica</name>
    <dbReference type="NCBI Taxonomy" id="714136"/>
    <lineage>
        <taxon>Bacteria</taxon>
        <taxon>Bacillati</taxon>
        <taxon>Actinomycetota</taxon>
        <taxon>Actinomycetes</taxon>
        <taxon>Streptosporangiales</taxon>
        <taxon>Streptosporangiaceae</taxon>
        <taxon>Nonomuraea</taxon>
    </lineage>
</organism>
<dbReference type="EMBL" id="JACHIN010000004">
    <property type="protein sequence ID" value="MBB5077946.1"/>
    <property type="molecule type" value="Genomic_DNA"/>
</dbReference>
<dbReference type="RefSeq" id="WP_312896388.1">
    <property type="nucleotide sequence ID" value="NZ_JACHIN010000004.1"/>
</dbReference>
<dbReference type="GO" id="GO:0032259">
    <property type="term" value="P:methylation"/>
    <property type="evidence" value="ECO:0007669"/>
    <property type="project" value="UniProtKB-KW"/>
</dbReference>
<reference evidence="1 2" key="1">
    <citation type="submission" date="2020-08" db="EMBL/GenBank/DDBJ databases">
        <title>Genomic Encyclopedia of Type Strains, Phase IV (KMG-IV): sequencing the most valuable type-strain genomes for metagenomic binning, comparative biology and taxonomic classification.</title>
        <authorList>
            <person name="Goeker M."/>
        </authorList>
    </citation>
    <scope>NUCLEOTIDE SEQUENCE [LARGE SCALE GENOMIC DNA]</scope>
    <source>
        <strain evidence="1 2">DSM 45385</strain>
    </source>
</reference>
<dbReference type="Pfam" id="PF04672">
    <property type="entry name" value="Methyltransf_19"/>
    <property type="match status" value="1"/>
</dbReference>